<dbReference type="InterPro" id="IPR018668">
    <property type="entry name" value="DNA-binding_VF530-like"/>
</dbReference>
<accession>A0A917J7P1</accession>
<dbReference type="Proteomes" id="UP000662074">
    <property type="component" value="Unassembled WGS sequence"/>
</dbReference>
<dbReference type="RefSeq" id="WP_188415279.1">
    <property type="nucleotide sequence ID" value="NZ_BMDO01000003.1"/>
</dbReference>
<dbReference type="GO" id="GO:0003677">
    <property type="term" value="F:DNA binding"/>
    <property type="evidence" value="ECO:0007669"/>
    <property type="project" value="InterPro"/>
</dbReference>
<keyword evidence="2" id="KW-1185">Reference proteome</keyword>
<comment type="caution">
    <text evidence="1">The sequence shown here is derived from an EMBL/GenBank/DDBJ whole genome shotgun (WGS) entry which is preliminary data.</text>
</comment>
<proteinExistence type="predicted"/>
<organism evidence="1 2">
    <name type="scientific">Mucilaginibacter galii</name>
    <dbReference type="NCBI Taxonomy" id="2005073"/>
    <lineage>
        <taxon>Bacteria</taxon>
        <taxon>Pseudomonadati</taxon>
        <taxon>Bacteroidota</taxon>
        <taxon>Sphingobacteriia</taxon>
        <taxon>Sphingobacteriales</taxon>
        <taxon>Sphingobacteriaceae</taxon>
        <taxon>Mucilaginibacter</taxon>
    </lineage>
</organism>
<evidence type="ECO:0000313" key="1">
    <source>
        <dbReference type="EMBL" id="GGI50248.1"/>
    </source>
</evidence>
<evidence type="ECO:0008006" key="3">
    <source>
        <dbReference type="Google" id="ProtNLM"/>
    </source>
</evidence>
<dbReference type="Pfam" id="PF09905">
    <property type="entry name" value="VF530"/>
    <property type="match status" value="1"/>
</dbReference>
<name>A0A917J7P1_9SPHI</name>
<sequence>MPTQPNNPLHGKTLENILTELVNYYGFPELGKRIRINCFTADPSISSSLKFLRKTPWARKKVEDLYVESQERLRTED</sequence>
<gene>
    <name evidence="1" type="ORF">GCM10011425_14600</name>
</gene>
<dbReference type="Gene3D" id="1.10.720.30">
    <property type="entry name" value="SAP domain"/>
    <property type="match status" value="1"/>
</dbReference>
<dbReference type="AlphaFoldDB" id="A0A917J7P1"/>
<dbReference type="EMBL" id="BMDO01000003">
    <property type="protein sequence ID" value="GGI50248.1"/>
    <property type="molecule type" value="Genomic_DNA"/>
</dbReference>
<dbReference type="InterPro" id="IPR036361">
    <property type="entry name" value="SAP_dom_sf"/>
</dbReference>
<reference evidence="1" key="2">
    <citation type="submission" date="2020-09" db="EMBL/GenBank/DDBJ databases">
        <authorList>
            <person name="Sun Q."/>
            <person name="Sedlacek I."/>
        </authorList>
    </citation>
    <scope>NUCLEOTIDE SEQUENCE</scope>
    <source>
        <strain evidence="1">CCM 8711</strain>
    </source>
</reference>
<protein>
    <recommendedName>
        <fullName evidence="3">DUF2132 domain-containing protein</fullName>
    </recommendedName>
</protein>
<evidence type="ECO:0000313" key="2">
    <source>
        <dbReference type="Proteomes" id="UP000662074"/>
    </source>
</evidence>
<reference evidence="1" key="1">
    <citation type="journal article" date="2014" name="Int. J. Syst. Evol. Microbiol.">
        <title>Complete genome sequence of Corynebacterium casei LMG S-19264T (=DSM 44701T), isolated from a smear-ripened cheese.</title>
        <authorList>
            <consortium name="US DOE Joint Genome Institute (JGI-PGF)"/>
            <person name="Walter F."/>
            <person name="Albersmeier A."/>
            <person name="Kalinowski J."/>
            <person name="Ruckert C."/>
        </authorList>
    </citation>
    <scope>NUCLEOTIDE SEQUENCE</scope>
    <source>
        <strain evidence="1">CCM 8711</strain>
    </source>
</reference>